<dbReference type="SUPFAM" id="SSF53613">
    <property type="entry name" value="Ribokinase-like"/>
    <property type="match status" value="1"/>
</dbReference>
<reference evidence="5" key="2">
    <citation type="journal article" date="2021" name="PeerJ">
        <title>Extensive microbial diversity within the chicken gut microbiome revealed by metagenomics and culture.</title>
        <authorList>
            <person name="Gilroy R."/>
            <person name="Ravi A."/>
            <person name="Getino M."/>
            <person name="Pursley I."/>
            <person name="Horton D.L."/>
            <person name="Alikhan N.F."/>
            <person name="Baker D."/>
            <person name="Gharbi K."/>
            <person name="Hall N."/>
            <person name="Watson M."/>
            <person name="Adriaenssens E.M."/>
            <person name="Foster-Nyarko E."/>
            <person name="Jarju S."/>
            <person name="Secka A."/>
            <person name="Antonio M."/>
            <person name="Oren A."/>
            <person name="Chaudhuri R.R."/>
            <person name="La Ragione R."/>
            <person name="Hildebrand F."/>
            <person name="Pallen M.J."/>
        </authorList>
    </citation>
    <scope>NUCLEOTIDE SEQUENCE</scope>
    <source>
        <strain evidence="5">ChiW25-3613</strain>
    </source>
</reference>
<dbReference type="InterPro" id="IPR029056">
    <property type="entry name" value="Ribokinase-like"/>
</dbReference>
<comment type="caution">
    <text evidence="5">The sequence shown here is derived from an EMBL/GenBank/DDBJ whole genome shotgun (WGS) entry which is preliminary data.</text>
</comment>
<dbReference type="GO" id="GO:0016301">
    <property type="term" value="F:kinase activity"/>
    <property type="evidence" value="ECO:0007669"/>
    <property type="project" value="UniProtKB-KW"/>
</dbReference>
<evidence type="ECO:0000313" key="5">
    <source>
        <dbReference type="EMBL" id="HIR40057.1"/>
    </source>
</evidence>
<dbReference type="PANTHER" id="PTHR43320">
    <property type="entry name" value="SUGAR KINASE"/>
    <property type="match status" value="1"/>
</dbReference>
<evidence type="ECO:0000256" key="2">
    <source>
        <dbReference type="ARBA" id="ARBA00022679"/>
    </source>
</evidence>
<dbReference type="PANTHER" id="PTHR43320:SF2">
    <property type="entry name" value="2-DEHYDRO-3-DEOXYGLUCONOKINASE_2-DEHYDRO-3-DEOXYGALACTONOKINASE"/>
    <property type="match status" value="1"/>
</dbReference>
<dbReference type="InterPro" id="IPR052700">
    <property type="entry name" value="Carb_kinase_PfkB-like"/>
</dbReference>
<evidence type="ECO:0000256" key="3">
    <source>
        <dbReference type="ARBA" id="ARBA00022777"/>
    </source>
</evidence>
<proteinExistence type="inferred from homology"/>
<keyword evidence="3 5" id="KW-0418">Kinase</keyword>
<accession>A0A9D1AGI1</accession>
<dbReference type="Pfam" id="PF00294">
    <property type="entry name" value="PfkB"/>
    <property type="match status" value="1"/>
</dbReference>
<protein>
    <submittedName>
        <fullName evidence="5">Sugar kinase</fullName>
    </submittedName>
</protein>
<keyword evidence="2" id="KW-0808">Transferase</keyword>
<evidence type="ECO:0000313" key="6">
    <source>
        <dbReference type="Proteomes" id="UP000824179"/>
    </source>
</evidence>
<reference evidence="5" key="1">
    <citation type="submission" date="2020-10" db="EMBL/GenBank/DDBJ databases">
        <authorList>
            <person name="Gilroy R."/>
        </authorList>
    </citation>
    <scope>NUCLEOTIDE SEQUENCE</scope>
    <source>
        <strain evidence="5">ChiW25-3613</strain>
    </source>
</reference>
<dbReference type="InterPro" id="IPR011611">
    <property type="entry name" value="PfkB_dom"/>
</dbReference>
<organism evidence="5 6">
    <name type="scientific">Candidatus Coproplasma stercoripullorum</name>
    <dbReference type="NCBI Taxonomy" id="2840751"/>
    <lineage>
        <taxon>Bacteria</taxon>
        <taxon>Bacillati</taxon>
        <taxon>Bacillota</taxon>
        <taxon>Clostridia</taxon>
        <taxon>Eubacteriales</taxon>
        <taxon>Candidatus Coproplasma</taxon>
    </lineage>
</organism>
<dbReference type="Proteomes" id="UP000824179">
    <property type="component" value="Unassembled WGS sequence"/>
</dbReference>
<name>A0A9D1AGI1_9FIRM</name>
<gene>
    <name evidence="5" type="ORF">IAB90_06740</name>
</gene>
<evidence type="ECO:0000256" key="1">
    <source>
        <dbReference type="ARBA" id="ARBA00010688"/>
    </source>
</evidence>
<dbReference type="EMBL" id="DVHB01000119">
    <property type="protein sequence ID" value="HIR40057.1"/>
    <property type="molecule type" value="Genomic_DNA"/>
</dbReference>
<evidence type="ECO:0000259" key="4">
    <source>
        <dbReference type="Pfam" id="PF00294"/>
    </source>
</evidence>
<dbReference type="CDD" id="cd01166">
    <property type="entry name" value="KdgK"/>
    <property type="match status" value="1"/>
</dbReference>
<dbReference type="AlphaFoldDB" id="A0A9D1AGI1"/>
<sequence>MAEKFGERFITFGELLLRLAPPNYEKIRMANQFIVTYGGAEANVAVSLSNLGIDSSYFTVVPDSSIGKASIRFLRANDVHCSPCIRAKDGRMGLYYLEEGFGVRSSKVTYDRANSAFAKYDYSTIDFKEKFKGYTWLHTSGITPALSTNCRDLTLYALKAAKELGMTVSFDCNFRSALWGFQEARDCLTQYMPYIDVLIGIEPINLIGPDGKDIKEGMSMTPTFDEQDRVFRALHEKWNFKAIGRTVRYVHSGSENSLKAFLWYDGKTYESKTFRFTILDRVGGGDAFASGLFYAMMAGMEPQDIVNFAVASSVMKHTMHGDFNITDDVDSIIKLMNQDFEIRR</sequence>
<comment type="similarity">
    <text evidence="1">Belongs to the carbohydrate kinase PfkB family.</text>
</comment>
<dbReference type="Gene3D" id="3.40.1190.20">
    <property type="match status" value="1"/>
</dbReference>
<feature type="domain" description="Carbohydrate kinase PfkB" evidence="4">
    <location>
        <begin position="11"/>
        <end position="321"/>
    </location>
</feature>